<keyword evidence="3" id="KW-1185">Reference proteome</keyword>
<dbReference type="Gene3D" id="1.25.40.10">
    <property type="entry name" value="Tetratricopeptide repeat domain"/>
    <property type="match status" value="1"/>
</dbReference>
<sequence>MSTLELSTVTVPAASMGPANPLPPLRRLRDFHAGLEAGVADAEMAANLEYGHVTSLLPYTLQDGYDRERLDTPLRVAVLDNGILRAEVLLDLGGRLYSLRHLPSGRELLHRNPILQPANLGLRNAWFAGGIEWNIGTIGHTPLGCTPVHAARIDRPDGTPVLRMWEFERLRELVYSVELWLPDGSPVLYAHVRVVNPNQEDAPLYWWTNIAVPETANTRIVTPADSAYHFTYDNVLHRIRVPVAGGIDETYPGRRGPAADFFYDLGDHGRPYIAALDADGAGFVQTSTAGLRGRKLFRWGTSIGGRNWQEWLSGPGAGYLEVQASPARTQLEHLRMPAGATWSWVEAFGLLACDPADVHGRWAGTRAAVGEALDALAPAEALDAALALATAQADEAPGRLLHRGTGWGALQRRLREHHGDRSLRFTGTPFGDDTIGRDQQSWVRLIDSGYLPTPAPELPPASYTVGPAWRELLEKAAAGASGNWFSWLHVGVSRYHAGDTPAARAAWTRSLGAQVNAWALRNLAVLDLLGGDLMAAAERLLSAHRMAPRLRALTVETLEVLIIAGRPGDALSTVDRLDQEQRWHGRIRLLECHAALDFGDLARAKRLLDDGIVVDDLREGEDALDTLWWTYHEKRAAAGIGPLDPAARVRIRREHPLPCLYDYRMHETG</sequence>
<comment type="caution">
    <text evidence="2">The sequence shown here is derived from an EMBL/GenBank/DDBJ whole genome shotgun (WGS) entry which is preliminary data.</text>
</comment>
<dbReference type="InterPro" id="IPR011990">
    <property type="entry name" value="TPR-like_helical_dom_sf"/>
</dbReference>
<feature type="domain" description="DUF5107" evidence="1">
    <location>
        <begin position="53"/>
        <end position="332"/>
    </location>
</feature>
<gene>
    <name evidence="2" type="ORF">Dsi01nite_076650</name>
</gene>
<accession>A0A919PT16</accession>
<organism evidence="2 3">
    <name type="scientific">Dactylosporangium siamense</name>
    <dbReference type="NCBI Taxonomy" id="685454"/>
    <lineage>
        <taxon>Bacteria</taxon>
        <taxon>Bacillati</taxon>
        <taxon>Actinomycetota</taxon>
        <taxon>Actinomycetes</taxon>
        <taxon>Micromonosporales</taxon>
        <taxon>Micromonosporaceae</taxon>
        <taxon>Dactylosporangium</taxon>
    </lineage>
</organism>
<reference evidence="2" key="1">
    <citation type="submission" date="2021-01" db="EMBL/GenBank/DDBJ databases">
        <title>Whole genome shotgun sequence of Dactylosporangium siamense NBRC 106093.</title>
        <authorList>
            <person name="Komaki H."/>
            <person name="Tamura T."/>
        </authorList>
    </citation>
    <scope>NUCLEOTIDE SEQUENCE</scope>
    <source>
        <strain evidence="2">NBRC 106093</strain>
    </source>
</reference>
<proteinExistence type="predicted"/>
<dbReference type="EMBL" id="BONQ01000122">
    <property type="protein sequence ID" value="GIG49624.1"/>
    <property type="molecule type" value="Genomic_DNA"/>
</dbReference>
<evidence type="ECO:0000313" key="3">
    <source>
        <dbReference type="Proteomes" id="UP000660611"/>
    </source>
</evidence>
<protein>
    <recommendedName>
        <fullName evidence="1">DUF5107 domain-containing protein</fullName>
    </recommendedName>
</protein>
<dbReference type="InterPro" id="IPR033396">
    <property type="entry name" value="DUF5107"/>
</dbReference>
<dbReference type="RefSeq" id="WP_239136475.1">
    <property type="nucleotide sequence ID" value="NZ_BAAAVW010000024.1"/>
</dbReference>
<dbReference type="Proteomes" id="UP000660611">
    <property type="component" value="Unassembled WGS sequence"/>
</dbReference>
<evidence type="ECO:0000313" key="2">
    <source>
        <dbReference type="EMBL" id="GIG49624.1"/>
    </source>
</evidence>
<dbReference type="Pfam" id="PF17128">
    <property type="entry name" value="DUF5107"/>
    <property type="match status" value="1"/>
</dbReference>
<evidence type="ECO:0000259" key="1">
    <source>
        <dbReference type="Pfam" id="PF17128"/>
    </source>
</evidence>
<name>A0A919PT16_9ACTN</name>
<dbReference type="AlphaFoldDB" id="A0A919PT16"/>